<gene>
    <name evidence="2" type="ORF">NGB36_00175</name>
</gene>
<evidence type="ECO:0000256" key="1">
    <source>
        <dbReference type="SAM" id="MobiDB-lite"/>
    </source>
</evidence>
<reference evidence="2" key="1">
    <citation type="submission" date="2022-06" db="EMBL/GenBank/DDBJ databases">
        <title>Draft genome sequence of Streptomyces sp. RB6PN25 isolated from peat swamp forest in Thailand.</title>
        <authorList>
            <person name="Duangmal K."/>
            <person name="Klaysubun C."/>
        </authorList>
    </citation>
    <scope>NUCLEOTIDE SEQUENCE</scope>
    <source>
        <strain evidence="2">RB6PN25</strain>
    </source>
</reference>
<dbReference type="RefSeq" id="WP_255917932.1">
    <property type="nucleotide sequence ID" value="NZ_JANFNG010000001.1"/>
</dbReference>
<organism evidence="2 3">
    <name type="scientific">Streptomyces humicola</name>
    <dbReference type="NCBI Taxonomy" id="2953240"/>
    <lineage>
        <taxon>Bacteria</taxon>
        <taxon>Bacillati</taxon>
        <taxon>Actinomycetota</taxon>
        <taxon>Actinomycetes</taxon>
        <taxon>Kitasatosporales</taxon>
        <taxon>Streptomycetaceae</taxon>
        <taxon>Streptomyces</taxon>
    </lineage>
</organism>
<comment type="caution">
    <text evidence="2">The sequence shown here is derived from an EMBL/GenBank/DDBJ whole genome shotgun (WGS) entry which is preliminary data.</text>
</comment>
<dbReference type="EMBL" id="JANFNG010000001">
    <property type="protein sequence ID" value="MCQ4079078.1"/>
    <property type="molecule type" value="Genomic_DNA"/>
</dbReference>
<name>A0ABT1PN33_9ACTN</name>
<evidence type="ECO:0008006" key="4">
    <source>
        <dbReference type="Google" id="ProtNLM"/>
    </source>
</evidence>
<sequence length="160" mass="17646">MGRWQRCCGDLPGQLTAPSTALTFVMTDPPIAMTAKERRKPVPKPSDPGQGHQFEGDRGERHGRRVRGTGDQERQGVQHAARSMSLTRLSGGKGNAQQRRPKRPGHSRTIRSIQALVLRLAHTAPPDLLDHPVTTNQPICRCLAHPGPWHGHRLAPLSTY</sequence>
<feature type="region of interest" description="Disordered" evidence="1">
    <location>
        <begin position="33"/>
        <end position="109"/>
    </location>
</feature>
<dbReference type="Proteomes" id="UP001057702">
    <property type="component" value="Unassembled WGS sequence"/>
</dbReference>
<proteinExistence type="predicted"/>
<evidence type="ECO:0000313" key="2">
    <source>
        <dbReference type="EMBL" id="MCQ4079078.1"/>
    </source>
</evidence>
<evidence type="ECO:0000313" key="3">
    <source>
        <dbReference type="Proteomes" id="UP001057702"/>
    </source>
</evidence>
<keyword evidence="3" id="KW-1185">Reference proteome</keyword>
<accession>A0ABT1PN33</accession>
<feature type="compositionally biased region" description="Basic residues" evidence="1">
    <location>
        <begin position="99"/>
        <end position="109"/>
    </location>
</feature>
<protein>
    <recommendedName>
        <fullName evidence="4">Transposase</fullName>
    </recommendedName>
</protein>